<dbReference type="OrthoDB" id="9790372at2"/>
<dbReference type="Proteomes" id="UP000264702">
    <property type="component" value="Unassembled WGS sequence"/>
</dbReference>
<sequence>MQITVLDLEREPIEFDLALPPGSIHYGDETTQAGPLAVTGRADLIEEHRGPREIIPDIRVRAEYNGSFQILCARCLEPVENTLAGQFDLLFRPLGADQGPSDRSIGASETEIGYYQDGSLLLEDVLREQVLLSLPARTLCQPDCKGLCPRCGRNLNTETCTCDTAPADPRWSALSDLRSRIGSGPSKG</sequence>
<dbReference type="AlphaFoldDB" id="A0A372INB5"/>
<dbReference type="Pfam" id="PF02620">
    <property type="entry name" value="YceD"/>
    <property type="match status" value="1"/>
</dbReference>
<dbReference type="InterPro" id="IPR003772">
    <property type="entry name" value="YceD"/>
</dbReference>
<dbReference type="RefSeq" id="WP_117300716.1">
    <property type="nucleotide sequence ID" value="NZ_QVQT02000004.1"/>
</dbReference>
<organism evidence="1 2">
    <name type="scientific">Paracidobacterium acidisoli</name>
    <dbReference type="NCBI Taxonomy" id="2303751"/>
    <lineage>
        <taxon>Bacteria</taxon>
        <taxon>Pseudomonadati</taxon>
        <taxon>Acidobacteriota</taxon>
        <taxon>Terriglobia</taxon>
        <taxon>Terriglobales</taxon>
        <taxon>Acidobacteriaceae</taxon>
        <taxon>Paracidobacterium</taxon>
    </lineage>
</organism>
<dbReference type="PANTHER" id="PTHR34374:SF1">
    <property type="entry name" value="LARGE RIBOSOMAL RNA SUBUNIT ACCUMULATION PROTEIN YCED HOMOLOG 1, CHLOROPLASTIC"/>
    <property type="match status" value="1"/>
</dbReference>
<proteinExistence type="predicted"/>
<name>A0A372INB5_9BACT</name>
<reference evidence="1 2" key="1">
    <citation type="submission" date="2018-08" db="EMBL/GenBank/DDBJ databases">
        <title>Acidipila sp. 4G-K13, an acidobacterium isolated from forest soil.</title>
        <authorList>
            <person name="Gao Z.-H."/>
            <person name="Qiu L.-H."/>
        </authorList>
    </citation>
    <scope>NUCLEOTIDE SEQUENCE [LARGE SCALE GENOMIC DNA]</scope>
    <source>
        <strain evidence="1 2">4G-K13</strain>
    </source>
</reference>
<keyword evidence="2" id="KW-1185">Reference proteome</keyword>
<gene>
    <name evidence="1" type="ORF">D0Y96_13500</name>
</gene>
<dbReference type="PANTHER" id="PTHR34374">
    <property type="entry name" value="LARGE RIBOSOMAL RNA SUBUNIT ACCUMULATION PROTEIN YCED HOMOLOG 1, CHLOROPLASTIC"/>
    <property type="match status" value="1"/>
</dbReference>
<comment type="caution">
    <text evidence="1">The sequence shown here is derived from an EMBL/GenBank/DDBJ whole genome shotgun (WGS) entry which is preliminary data.</text>
</comment>
<evidence type="ECO:0000313" key="2">
    <source>
        <dbReference type="Proteomes" id="UP000264702"/>
    </source>
</evidence>
<accession>A0A372INB5</accession>
<evidence type="ECO:0000313" key="1">
    <source>
        <dbReference type="EMBL" id="RFU16396.1"/>
    </source>
</evidence>
<dbReference type="EMBL" id="QVQT01000004">
    <property type="protein sequence ID" value="RFU16396.1"/>
    <property type="molecule type" value="Genomic_DNA"/>
</dbReference>
<protein>
    <submittedName>
        <fullName evidence="1">DUF177 domain-containing protein</fullName>
    </submittedName>
</protein>